<name>A0A815UJF9_9BILA</name>
<sequence>MGTPLNQLNSAAGSYTPIFEKKLIEKDREDGYWIETFQVDSKSPVGLVAFGLGSGDLKLYQNLSTIQEPGKGIFIQNLDVPVAIDQADITDNGFNDVIVCYKYGKTMLDTDPEGGIIVWLENPGSITDNKPWKDHYVGKSTAMHRLRVGHFTQTKRWEIIGFPVVSRPYDLYSPVPVFLFRQPDNVLNATEWPHELITQDYFSVIHDSVRINDGQLDSILIASNEGISLLYFDQNSNQWIIKHIGDGEKDQKQQIGFHGSGGMHIGRIKDDPFAYIPAIEPFHGNVISVYVKDTNSSLRESQWERYILDVYGYPNESGESSGHYVVCADFDKDGDDEFLVAHRGPPPNQGVFFYKPIDISRGLFAKWKISDDSVARIAIADFDNDSAIDFATITYTVAGYYEAPNPSIDIFYNRFAQKQLRVEKEIQVTKQNNDLLFKVPRPHKALQYEELPFLTINGLNLSLAIVPPHSSRSVDQSTYIKVLSGTIMWSDSGKGTQEPVEHSRIAFTEPRTIAPLDIHSDNPRVRTGDDGALLIVFKTRDNVNGIQLVEDMKKLILENSLPEYFPEDVRQFSFQFHRYDKYDSRPQFKDLEFYNMKGIRIDFLDNNENLCYMQFWAAGQGVNAGIHNHATDTFCEIHVCLVNGSGKGGMHYLSSSKEAYDPLTTLDSTFKQLPLPAFYEHGPLWDIDAQNKPVVRSNGTVVYPWHKWQAGIDTSWNQSFDIWVVFEFNNRMSALPFTSASTQRFIPNMFNVFFAILLICIQSELLRELDYFEKGHLN</sequence>
<dbReference type="Pfam" id="PF22301">
    <property type="entry name" value="AUDH_beta_propeller"/>
    <property type="match status" value="1"/>
</dbReference>
<dbReference type="InterPro" id="IPR054583">
    <property type="entry name" value="Beta-prop_AUDH"/>
</dbReference>
<dbReference type="Pfam" id="PF18637">
    <property type="entry name" value="AUDH_Cupin"/>
    <property type="match status" value="1"/>
</dbReference>
<comment type="caution">
    <text evidence="3">The sequence shown here is derived from an EMBL/GenBank/DDBJ whole genome shotgun (WGS) entry which is preliminary data.</text>
</comment>
<evidence type="ECO:0000259" key="2">
    <source>
        <dbReference type="Pfam" id="PF22301"/>
    </source>
</evidence>
<accession>A0A815UJF9</accession>
<dbReference type="AlphaFoldDB" id="A0A815UJF9"/>
<dbReference type="Proteomes" id="UP000663855">
    <property type="component" value="Unassembled WGS sequence"/>
</dbReference>
<protein>
    <recommendedName>
        <fullName evidence="5">Aldos-2-ulose dehydratase/isomerase (AUDH) Cupin domain-containing protein</fullName>
    </recommendedName>
</protein>
<dbReference type="EMBL" id="CAJNOV010013276">
    <property type="protein sequence ID" value="CAF1516804.1"/>
    <property type="molecule type" value="Genomic_DNA"/>
</dbReference>
<dbReference type="InterPro" id="IPR040887">
    <property type="entry name" value="AUDH_Cupin"/>
</dbReference>
<feature type="domain" description="Aldos-2-ulose dehydratase beta-propeller" evidence="2">
    <location>
        <begin position="114"/>
        <end position="293"/>
    </location>
</feature>
<dbReference type="Gene3D" id="2.60.120.990">
    <property type="match status" value="1"/>
</dbReference>
<reference evidence="3" key="1">
    <citation type="submission" date="2021-02" db="EMBL/GenBank/DDBJ databases">
        <authorList>
            <person name="Nowell W R."/>
        </authorList>
    </citation>
    <scope>NUCLEOTIDE SEQUENCE</scope>
</reference>
<proteinExistence type="predicted"/>
<feature type="domain" description="Aldos-2-ulose dehydratase/isomerase (AUDH) Cupin" evidence="1">
    <location>
        <begin position="425"/>
        <end position="729"/>
    </location>
</feature>
<dbReference type="SUPFAM" id="SSF69318">
    <property type="entry name" value="Integrin alpha N-terminal domain"/>
    <property type="match status" value="1"/>
</dbReference>
<evidence type="ECO:0000259" key="1">
    <source>
        <dbReference type="Pfam" id="PF18637"/>
    </source>
</evidence>
<evidence type="ECO:0000313" key="3">
    <source>
        <dbReference type="EMBL" id="CAF1516804.1"/>
    </source>
</evidence>
<evidence type="ECO:0000313" key="4">
    <source>
        <dbReference type="Proteomes" id="UP000663855"/>
    </source>
</evidence>
<evidence type="ECO:0008006" key="5">
    <source>
        <dbReference type="Google" id="ProtNLM"/>
    </source>
</evidence>
<dbReference type="InterPro" id="IPR028994">
    <property type="entry name" value="Integrin_alpha_N"/>
</dbReference>
<gene>
    <name evidence="3" type="ORF">CJN711_LOCUS28156</name>
</gene>
<organism evidence="3 4">
    <name type="scientific">Rotaria magnacalcarata</name>
    <dbReference type="NCBI Taxonomy" id="392030"/>
    <lineage>
        <taxon>Eukaryota</taxon>
        <taxon>Metazoa</taxon>
        <taxon>Spiralia</taxon>
        <taxon>Gnathifera</taxon>
        <taxon>Rotifera</taxon>
        <taxon>Eurotatoria</taxon>
        <taxon>Bdelloidea</taxon>
        <taxon>Philodinida</taxon>
        <taxon>Philodinidae</taxon>
        <taxon>Rotaria</taxon>
    </lineage>
</organism>